<feature type="signal peptide" evidence="1">
    <location>
        <begin position="1"/>
        <end position="22"/>
    </location>
</feature>
<keyword evidence="3" id="KW-1185">Reference proteome</keyword>
<dbReference type="EMBL" id="CAKKLH010000179">
    <property type="protein sequence ID" value="CAH0105302.1"/>
    <property type="molecule type" value="Genomic_DNA"/>
</dbReference>
<reference evidence="2" key="1">
    <citation type="submission" date="2021-11" db="EMBL/GenBank/DDBJ databases">
        <authorList>
            <person name="Schell T."/>
        </authorList>
    </citation>
    <scope>NUCLEOTIDE SEQUENCE</scope>
    <source>
        <strain evidence="2">M5</strain>
    </source>
</reference>
<proteinExistence type="predicted"/>
<protein>
    <submittedName>
        <fullName evidence="2">Uncharacterized protein</fullName>
    </submittedName>
</protein>
<keyword evidence="1" id="KW-0732">Signal</keyword>
<gene>
    <name evidence="2" type="ORF">DGAL_LOCUS8322</name>
</gene>
<dbReference type="OrthoDB" id="10404774at2759"/>
<dbReference type="Proteomes" id="UP000789390">
    <property type="component" value="Unassembled WGS sequence"/>
</dbReference>
<evidence type="ECO:0000313" key="3">
    <source>
        <dbReference type="Proteomes" id="UP000789390"/>
    </source>
</evidence>
<feature type="chain" id="PRO_5035217282" evidence="1">
    <location>
        <begin position="23"/>
        <end position="128"/>
    </location>
</feature>
<accession>A0A8J2WK02</accession>
<sequence length="128" mass="14288">MKAFRLIVIVLVSFSTLFNVLANAKPLTDDETNLDSFNLNVEPDATDSEVLSANLYSTLPQLTRSKRDRHGHGNHGHGHHHAGFVAGAATGAVIANNRQPTYYAPTYYYPPTYYPSSSNYYGDGYYYY</sequence>
<dbReference type="AlphaFoldDB" id="A0A8J2WK02"/>
<organism evidence="2 3">
    <name type="scientific">Daphnia galeata</name>
    <dbReference type="NCBI Taxonomy" id="27404"/>
    <lineage>
        <taxon>Eukaryota</taxon>
        <taxon>Metazoa</taxon>
        <taxon>Ecdysozoa</taxon>
        <taxon>Arthropoda</taxon>
        <taxon>Crustacea</taxon>
        <taxon>Branchiopoda</taxon>
        <taxon>Diplostraca</taxon>
        <taxon>Cladocera</taxon>
        <taxon>Anomopoda</taxon>
        <taxon>Daphniidae</taxon>
        <taxon>Daphnia</taxon>
    </lineage>
</organism>
<evidence type="ECO:0000313" key="2">
    <source>
        <dbReference type="EMBL" id="CAH0105302.1"/>
    </source>
</evidence>
<comment type="caution">
    <text evidence="2">The sequence shown here is derived from an EMBL/GenBank/DDBJ whole genome shotgun (WGS) entry which is preliminary data.</text>
</comment>
<name>A0A8J2WK02_9CRUS</name>
<evidence type="ECO:0000256" key="1">
    <source>
        <dbReference type="SAM" id="SignalP"/>
    </source>
</evidence>